<dbReference type="RefSeq" id="WP_159668718.1">
    <property type="nucleotide sequence ID" value="NZ_WUUS01000009.1"/>
</dbReference>
<dbReference type="Proteomes" id="UP000437065">
    <property type="component" value="Unassembled WGS sequence"/>
</dbReference>
<organism evidence="2 3">
    <name type="scientific">Halobaculum saliterrae</name>
    <dbReference type="NCBI Taxonomy" id="2073113"/>
    <lineage>
        <taxon>Archaea</taxon>
        <taxon>Methanobacteriati</taxon>
        <taxon>Methanobacteriota</taxon>
        <taxon>Stenosarchaea group</taxon>
        <taxon>Halobacteria</taxon>
        <taxon>Halobacteriales</taxon>
        <taxon>Haloferacaceae</taxon>
        <taxon>Halobaculum</taxon>
    </lineage>
</organism>
<feature type="transmembrane region" description="Helical" evidence="1">
    <location>
        <begin position="7"/>
        <end position="23"/>
    </location>
</feature>
<protein>
    <submittedName>
        <fullName evidence="2">Uncharacterized protein</fullName>
    </submittedName>
</protein>
<evidence type="ECO:0000313" key="2">
    <source>
        <dbReference type="EMBL" id="MXR42436.1"/>
    </source>
</evidence>
<name>A0A6B0SY32_9EURY</name>
<sequence>MSYQTTVGWSLLTSGVVSIVLWLIPGDSLWWGIGLLVVGLVVLYVRRNDVQEAFSALNDS</sequence>
<accession>A0A6B0SY32</accession>
<proteinExistence type="predicted"/>
<keyword evidence="1" id="KW-0812">Transmembrane</keyword>
<dbReference type="OrthoDB" id="176983at2157"/>
<dbReference type="AlphaFoldDB" id="A0A6B0SY32"/>
<keyword evidence="1" id="KW-0472">Membrane</keyword>
<feature type="transmembrane region" description="Helical" evidence="1">
    <location>
        <begin position="29"/>
        <end position="45"/>
    </location>
</feature>
<dbReference type="EMBL" id="WUUS01000009">
    <property type="protein sequence ID" value="MXR42436.1"/>
    <property type="molecule type" value="Genomic_DNA"/>
</dbReference>
<evidence type="ECO:0000313" key="3">
    <source>
        <dbReference type="Proteomes" id="UP000437065"/>
    </source>
</evidence>
<comment type="caution">
    <text evidence="2">The sequence shown here is derived from an EMBL/GenBank/DDBJ whole genome shotgun (WGS) entry which is preliminary data.</text>
</comment>
<gene>
    <name evidence="2" type="ORF">GRX01_13940</name>
</gene>
<keyword evidence="1" id="KW-1133">Transmembrane helix</keyword>
<keyword evidence="3" id="KW-1185">Reference proteome</keyword>
<reference evidence="2 3" key="1">
    <citation type="submission" date="2019-12" db="EMBL/GenBank/DDBJ databases">
        <title>Isolation and characterization of three novel carbon monoxide-oxidizing members of Halobacteria from salione crusts and soils.</title>
        <authorList>
            <person name="Myers M.R."/>
            <person name="King G.M."/>
        </authorList>
    </citation>
    <scope>NUCLEOTIDE SEQUENCE [LARGE SCALE GENOMIC DNA]</scope>
    <source>
        <strain evidence="2 3">WSA2</strain>
    </source>
</reference>
<evidence type="ECO:0000256" key="1">
    <source>
        <dbReference type="SAM" id="Phobius"/>
    </source>
</evidence>